<evidence type="ECO:0000256" key="3">
    <source>
        <dbReference type="ARBA" id="ARBA00023163"/>
    </source>
</evidence>
<evidence type="ECO:0000313" key="9">
    <source>
        <dbReference type="Proteomes" id="UP000243446"/>
    </source>
</evidence>
<protein>
    <recommendedName>
        <fullName evidence="4">HTH-type transcriptional repressor AllR</fullName>
    </recommendedName>
    <alternativeName>
        <fullName evidence="5">Negative regulator of allantoin and glyoxylate utilization operons</fullName>
    </alternativeName>
</protein>
<evidence type="ECO:0000256" key="4">
    <source>
        <dbReference type="ARBA" id="ARBA00040379"/>
    </source>
</evidence>
<dbReference type="AlphaFoldDB" id="A0A2H9YUK4"/>
<proteinExistence type="predicted"/>
<keyword evidence="3" id="KW-0804">Transcription</keyword>
<dbReference type="Pfam" id="PF09339">
    <property type="entry name" value="HTH_IclR"/>
    <property type="match status" value="1"/>
</dbReference>
<dbReference type="PANTHER" id="PTHR30136:SF24">
    <property type="entry name" value="HTH-TYPE TRANSCRIPTIONAL REPRESSOR ALLR"/>
    <property type="match status" value="1"/>
</dbReference>
<comment type="caution">
    <text evidence="8">The sequence shown here is derived from an EMBL/GenBank/DDBJ whole genome shotgun (WGS) entry which is preliminary data.</text>
</comment>
<dbReference type="SUPFAM" id="SSF55781">
    <property type="entry name" value="GAF domain-like"/>
    <property type="match status" value="1"/>
</dbReference>
<evidence type="ECO:0000259" key="6">
    <source>
        <dbReference type="PROSITE" id="PS51077"/>
    </source>
</evidence>
<dbReference type="InterPro" id="IPR036388">
    <property type="entry name" value="WH-like_DNA-bd_sf"/>
</dbReference>
<evidence type="ECO:0000313" key="8">
    <source>
        <dbReference type="EMBL" id="PJO76323.1"/>
    </source>
</evidence>
<dbReference type="Gene3D" id="3.30.450.40">
    <property type="match status" value="1"/>
</dbReference>
<reference evidence="8 9" key="1">
    <citation type="submission" date="2017-11" db="EMBL/GenBank/DDBJ databases">
        <title>Revising the taxonomy of the Acinetobacter lwoffii group: the description of Acinetobacter pseudolwoffii sp. nov. and emended description of Acinetobacter lwoffii.</title>
        <authorList>
            <person name="Nemec A."/>
            <person name="Radolfova-Krizova L."/>
        </authorList>
    </citation>
    <scope>NUCLEOTIDE SEQUENCE [LARGE SCALE GENOMIC DNA]</scope>
    <source>
        <strain evidence="8 9">ANC 5044</strain>
    </source>
</reference>
<sequence>MNKKGSSITRVLDIIEAISTAKHPPTPLDLSIELDIPKPSIHRLLQTLEQEKFIKLDIYGGYIVGDRTYKLLMSAWEQEPKKIERLAILQKLSDQTNETCGIAILNNNQMLYTDRVQANWPLQVYLPIGSTVPLWCTSSGKLFLSFQPESRRKNIIEHLPITQLTKNTITDPVMLEENLNHIFLNKLGTDNEEFISGMVACSVPIHKGDTIIACLYVHAPTIRKSLDDLLSFESVLRQAANDLSKLINID</sequence>
<dbReference type="InterPro" id="IPR029016">
    <property type="entry name" value="GAF-like_dom_sf"/>
</dbReference>
<dbReference type="PROSITE" id="PS51078">
    <property type="entry name" value="ICLR_ED"/>
    <property type="match status" value="1"/>
</dbReference>
<accession>A0A2H9YUK4</accession>
<name>A0A2H9YUK4_9GAMM</name>
<dbReference type="PANTHER" id="PTHR30136">
    <property type="entry name" value="HELIX-TURN-HELIX TRANSCRIPTIONAL REGULATOR, ICLR FAMILY"/>
    <property type="match status" value="1"/>
</dbReference>
<dbReference type="InterPro" id="IPR005471">
    <property type="entry name" value="Tscrpt_reg_IclR_N"/>
</dbReference>
<keyword evidence="2" id="KW-0238">DNA-binding</keyword>
<evidence type="ECO:0000256" key="5">
    <source>
        <dbReference type="ARBA" id="ARBA00042627"/>
    </source>
</evidence>
<dbReference type="GeneID" id="97177563"/>
<evidence type="ECO:0000256" key="2">
    <source>
        <dbReference type="ARBA" id="ARBA00023125"/>
    </source>
</evidence>
<evidence type="ECO:0000259" key="7">
    <source>
        <dbReference type="PROSITE" id="PS51078"/>
    </source>
</evidence>
<evidence type="ECO:0000256" key="1">
    <source>
        <dbReference type="ARBA" id="ARBA00023015"/>
    </source>
</evidence>
<dbReference type="RefSeq" id="WP_100534458.1">
    <property type="nucleotide sequence ID" value="NZ_CBDBYO010000013.1"/>
</dbReference>
<dbReference type="Proteomes" id="UP000243446">
    <property type="component" value="Unassembled WGS sequence"/>
</dbReference>
<dbReference type="PROSITE" id="PS51077">
    <property type="entry name" value="HTH_ICLR"/>
    <property type="match status" value="1"/>
</dbReference>
<keyword evidence="1" id="KW-0805">Transcription regulation</keyword>
<dbReference type="Gene3D" id="1.10.10.10">
    <property type="entry name" value="Winged helix-like DNA-binding domain superfamily/Winged helix DNA-binding domain"/>
    <property type="match status" value="1"/>
</dbReference>
<dbReference type="GO" id="GO:0045892">
    <property type="term" value="P:negative regulation of DNA-templated transcription"/>
    <property type="evidence" value="ECO:0007669"/>
    <property type="project" value="TreeGrafter"/>
</dbReference>
<dbReference type="GO" id="GO:0003677">
    <property type="term" value="F:DNA binding"/>
    <property type="evidence" value="ECO:0007669"/>
    <property type="project" value="UniProtKB-KW"/>
</dbReference>
<dbReference type="SUPFAM" id="SSF46785">
    <property type="entry name" value="Winged helix' DNA-binding domain"/>
    <property type="match status" value="1"/>
</dbReference>
<dbReference type="EMBL" id="PHRG01000001">
    <property type="protein sequence ID" value="PJO76323.1"/>
    <property type="molecule type" value="Genomic_DNA"/>
</dbReference>
<dbReference type="InterPro" id="IPR014757">
    <property type="entry name" value="Tscrpt_reg_IclR_C"/>
</dbReference>
<gene>
    <name evidence="8" type="ORF">CWI32_01370</name>
</gene>
<organism evidence="8 9">
    <name type="scientific">Acinetobacter pseudolwoffii</name>
    <dbReference type="NCBI Taxonomy" id="2053287"/>
    <lineage>
        <taxon>Bacteria</taxon>
        <taxon>Pseudomonadati</taxon>
        <taxon>Pseudomonadota</taxon>
        <taxon>Gammaproteobacteria</taxon>
        <taxon>Moraxellales</taxon>
        <taxon>Moraxellaceae</taxon>
        <taxon>Acinetobacter</taxon>
    </lineage>
</organism>
<dbReference type="InterPro" id="IPR036390">
    <property type="entry name" value="WH_DNA-bd_sf"/>
</dbReference>
<dbReference type="GO" id="GO:0003700">
    <property type="term" value="F:DNA-binding transcription factor activity"/>
    <property type="evidence" value="ECO:0007669"/>
    <property type="project" value="TreeGrafter"/>
</dbReference>
<feature type="domain" description="HTH iclR-type" evidence="6">
    <location>
        <begin position="5"/>
        <end position="66"/>
    </location>
</feature>
<feature type="domain" description="IclR-ED" evidence="7">
    <location>
        <begin position="67"/>
        <end position="249"/>
    </location>
</feature>
<dbReference type="InterPro" id="IPR050707">
    <property type="entry name" value="HTH_MetabolicPath_Reg"/>
</dbReference>
<dbReference type="Pfam" id="PF01614">
    <property type="entry name" value="IclR_C"/>
    <property type="match status" value="1"/>
</dbReference>